<gene>
    <name evidence="1" type="ORF">BJ508DRAFT_329786</name>
</gene>
<sequence>MLATINMHTGILPFEKSLGHFEAPDTLSGPSLLASSLQPYAPSLISATTAESAGINILSVSTSLEEIQTAIRALNPTCSPSWRPSQDFDYIYAHGARDSKLTTFLYNTLQLPVGGVDSALDMIHKRLGVFIRSEYLFGILQNCVSARSLILWVCAGKLLRLRKSTIPVVWKGVSYPGPDLAGHYDLKKVLMKYIWDFVKLARDKFCECGGLVGEDDSDDSSDIDDDDDDDYDYYQDCELEGGESDWGDFWTDDLYEAEGGQVEDKDYGEIHRKAMQASITDFHSRNNGLYNHGTPIAVRKISLTSIGGRATAKWVGEMETAVQRLDTVGSMGFTWCHFDVDMPFQRVEELQWECPMAEGWKERDSVDEYDMSLIKLKSLEQFLEVRRRFGFGWLEFWGDVSGGFDVLDDDRVLV</sequence>
<keyword evidence="2" id="KW-1185">Reference proteome</keyword>
<dbReference type="EMBL" id="ML119719">
    <property type="protein sequence ID" value="RPA77901.1"/>
    <property type="molecule type" value="Genomic_DNA"/>
</dbReference>
<reference evidence="1 2" key="1">
    <citation type="journal article" date="2018" name="Nat. Ecol. Evol.">
        <title>Pezizomycetes genomes reveal the molecular basis of ectomycorrhizal truffle lifestyle.</title>
        <authorList>
            <person name="Murat C."/>
            <person name="Payen T."/>
            <person name="Noel B."/>
            <person name="Kuo A."/>
            <person name="Morin E."/>
            <person name="Chen J."/>
            <person name="Kohler A."/>
            <person name="Krizsan K."/>
            <person name="Balestrini R."/>
            <person name="Da Silva C."/>
            <person name="Montanini B."/>
            <person name="Hainaut M."/>
            <person name="Levati E."/>
            <person name="Barry K.W."/>
            <person name="Belfiori B."/>
            <person name="Cichocki N."/>
            <person name="Clum A."/>
            <person name="Dockter R.B."/>
            <person name="Fauchery L."/>
            <person name="Guy J."/>
            <person name="Iotti M."/>
            <person name="Le Tacon F."/>
            <person name="Lindquist E.A."/>
            <person name="Lipzen A."/>
            <person name="Malagnac F."/>
            <person name="Mello A."/>
            <person name="Molinier V."/>
            <person name="Miyauchi S."/>
            <person name="Poulain J."/>
            <person name="Riccioni C."/>
            <person name="Rubini A."/>
            <person name="Sitrit Y."/>
            <person name="Splivallo R."/>
            <person name="Traeger S."/>
            <person name="Wang M."/>
            <person name="Zifcakova L."/>
            <person name="Wipf D."/>
            <person name="Zambonelli A."/>
            <person name="Paolocci F."/>
            <person name="Nowrousian M."/>
            <person name="Ottonello S."/>
            <person name="Baldrian P."/>
            <person name="Spatafora J.W."/>
            <person name="Henrissat B."/>
            <person name="Nagy L.G."/>
            <person name="Aury J.M."/>
            <person name="Wincker P."/>
            <person name="Grigoriev I.V."/>
            <person name="Bonfante P."/>
            <person name="Martin F.M."/>
        </authorList>
    </citation>
    <scope>NUCLEOTIDE SEQUENCE [LARGE SCALE GENOMIC DNA]</scope>
    <source>
        <strain evidence="1 2">RN42</strain>
    </source>
</reference>
<accession>A0A3N4I102</accession>
<dbReference type="Proteomes" id="UP000275078">
    <property type="component" value="Unassembled WGS sequence"/>
</dbReference>
<proteinExistence type="predicted"/>
<evidence type="ECO:0000313" key="2">
    <source>
        <dbReference type="Proteomes" id="UP000275078"/>
    </source>
</evidence>
<organism evidence="1 2">
    <name type="scientific">Ascobolus immersus RN42</name>
    <dbReference type="NCBI Taxonomy" id="1160509"/>
    <lineage>
        <taxon>Eukaryota</taxon>
        <taxon>Fungi</taxon>
        <taxon>Dikarya</taxon>
        <taxon>Ascomycota</taxon>
        <taxon>Pezizomycotina</taxon>
        <taxon>Pezizomycetes</taxon>
        <taxon>Pezizales</taxon>
        <taxon>Ascobolaceae</taxon>
        <taxon>Ascobolus</taxon>
    </lineage>
</organism>
<dbReference type="AlphaFoldDB" id="A0A3N4I102"/>
<name>A0A3N4I102_ASCIM</name>
<protein>
    <submittedName>
        <fullName evidence="1">Uncharacterized protein</fullName>
    </submittedName>
</protein>
<evidence type="ECO:0000313" key="1">
    <source>
        <dbReference type="EMBL" id="RPA77901.1"/>
    </source>
</evidence>